<accession>A0A9Q4ANX4</accession>
<dbReference type="EMBL" id="JAMWDU010000003">
    <property type="protein sequence ID" value="MCP8887041.1"/>
    <property type="molecule type" value="Genomic_DNA"/>
</dbReference>
<evidence type="ECO:0000313" key="2">
    <source>
        <dbReference type="Proteomes" id="UP001060275"/>
    </source>
</evidence>
<dbReference type="RefSeq" id="WP_254674126.1">
    <property type="nucleotide sequence ID" value="NZ_JAMWDU010000003.1"/>
</dbReference>
<reference evidence="1" key="1">
    <citation type="submission" date="2022-06" db="EMBL/GenBank/DDBJ databases">
        <title>Devosia sp. XJ19-45 genome assembly.</title>
        <authorList>
            <person name="Li B."/>
            <person name="Cai M."/>
            <person name="Nie G."/>
            <person name="Li W."/>
        </authorList>
    </citation>
    <scope>NUCLEOTIDE SEQUENCE</scope>
    <source>
        <strain evidence="1">XJ19-45</strain>
    </source>
</reference>
<gene>
    <name evidence="1" type="ORF">NF348_07995</name>
</gene>
<organism evidence="1 2">
    <name type="scientific">Devosia ureilytica</name>
    <dbReference type="NCBI Taxonomy" id="2952754"/>
    <lineage>
        <taxon>Bacteria</taxon>
        <taxon>Pseudomonadati</taxon>
        <taxon>Pseudomonadota</taxon>
        <taxon>Alphaproteobacteria</taxon>
        <taxon>Hyphomicrobiales</taxon>
        <taxon>Devosiaceae</taxon>
        <taxon>Devosia</taxon>
    </lineage>
</organism>
<proteinExistence type="predicted"/>
<dbReference type="AlphaFoldDB" id="A0A9Q4ANX4"/>
<keyword evidence="2" id="KW-1185">Reference proteome</keyword>
<evidence type="ECO:0000313" key="1">
    <source>
        <dbReference type="EMBL" id="MCP8887041.1"/>
    </source>
</evidence>
<protein>
    <submittedName>
        <fullName evidence="1">Uncharacterized protein</fullName>
    </submittedName>
</protein>
<comment type="caution">
    <text evidence="1">The sequence shown here is derived from an EMBL/GenBank/DDBJ whole genome shotgun (WGS) entry which is preliminary data.</text>
</comment>
<dbReference type="Proteomes" id="UP001060275">
    <property type="component" value="Unassembled WGS sequence"/>
</dbReference>
<name>A0A9Q4ANX4_9HYPH</name>
<sequence>MASRSWSDTLRDLREVERLARSLEGTAPGIVALEGGGDELVSLYGRPTGALFWRLSPFPEVLWEAMASEHAEGTRASSAD</sequence>